<gene>
    <name evidence="2" type="ORF">NCTC10860_02996</name>
</gene>
<protein>
    <submittedName>
        <fullName evidence="2">Peptidoglycan-binding LysM</fullName>
    </submittedName>
</protein>
<feature type="domain" description="FimV N-terminal" evidence="1">
    <location>
        <begin position="25"/>
        <end position="87"/>
    </location>
</feature>
<reference evidence="2 3" key="1">
    <citation type="submission" date="2018-06" db="EMBL/GenBank/DDBJ databases">
        <authorList>
            <consortium name="Pathogen Informatics"/>
            <person name="Doyle S."/>
        </authorList>
    </citation>
    <scope>NUCLEOTIDE SEQUENCE [LARGE SCALE GENOMIC DNA]</scope>
    <source>
        <strain evidence="2 3">NCTC10860</strain>
    </source>
</reference>
<organism evidence="2 3">
    <name type="scientific">Ectopseudomonas oleovorans</name>
    <name type="common">Pseudomonas oleovorans</name>
    <dbReference type="NCBI Taxonomy" id="301"/>
    <lineage>
        <taxon>Bacteria</taxon>
        <taxon>Pseudomonadati</taxon>
        <taxon>Pseudomonadota</taxon>
        <taxon>Gammaproteobacteria</taxon>
        <taxon>Pseudomonadales</taxon>
        <taxon>Pseudomonadaceae</taxon>
        <taxon>Ectopseudomonas</taxon>
    </lineage>
</organism>
<proteinExistence type="predicted"/>
<name>A0A379K8G1_ECTOL</name>
<dbReference type="Proteomes" id="UP000254084">
    <property type="component" value="Unassembled WGS sequence"/>
</dbReference>
<dbReference type="InterPro" id="IPR057840">
    <property type="entry name" value="FimV_N"/>
</dbReference>
<accession>A0A379K8G1</accession>
<evidence type="ECO:0000259" key="1">
    <source>
        <dbReference type="Pfam" id="PF25800"/>
    </source>
</evidence>
<evidence type="ECO:0000313" key="3">
    <source>
        <dbReference type="Proteomes" id="UP000254084"/>
    </source>
</evidence>
<dbReference type="Pfam" id="PF25800">
    <property type="entry name" value="FimV_N"/>
    <property type="match status" value="1"/>
</dbReference>
<evidence type="ECO:0000313" key="2">
    <source>
        <dbReference type="EMBL" id="SUD60649.1"/>
    </source>
</evidence>
<sequence>MARVRQLMLGLASGSALYSGMAPALGLGEITLHSALNQPFEAEIELLEVGDLGAQDLRVGLAPAEVFSRSGVERFYFLNDLRFTPLLQGSRSVDPRGVEPSGA</sequence>
<dbReference type="EMBL" id="UGUW01000004">
    <property type="protein sequence ID" value="SUD60649.1"/>
    <property type="molecule type" value="Genomic_DNA"/>
</dbReference>
<dbReference type="AlphaFoldDB" id="A0A379K8G1"/>